<organism evidence="2 3">
    <name type="scientific">Sphingobium phenoxybenzoativorans</name>
    <dbReference type="NCBI Taxonomy" id="1592790"/>
    <lineage>
        <taxon>Bacteria</taxon>
        <taxon>Pseudomonadati</taxon>
        <taxon>Pseudomonadota</taxon>
        <taxon>Alphaproteobacteria</taxon>
        <taxon>Sphingomonadales</taxon>
        <taxon>Sphingomonadaceae</taxon>
        <taxon>Sphingobium</taxon>
    </lineage>
</organism>
<dbReference type="Proteomes" id="UP000681425">
    <property type="component" value="Chromosome"/>
</dbReference>
<evidence type="ECO:0000259" key="1">
    <source>
        <dbReference type="Pfam" id="PF18818"/>
    </source>
</evidence>
<accession>A0A975Q453</accession>
<dbReference type="EMBL" id="CP073910">
    <property type="protein sequence ID" value="QUT08277.1"/>
    <property type="molecule type" value="Genomic_DNA"/>
</dbReference>
<dbReference type="KEGG" id="spph:KFK14_14830"/>
<protein>
    <recommendedName>
        <fullName evidence="1">Polyvalent protein metallopeptidase domain-containing protein</fullName>
    </recommendedName>
</protein>
<keyword evidence="3" id="KW-1185">Reference proteome</keyword>
<evidence type="ECO:0000313" key="2">
    <source>
        <dbReference type="EMBL" id="QUT08277.1"/>
    </source>
</evidence>
<gene>
    <name evidence="2" type="ORF">KFK14_14830</name>
</gene>
<proteinExistence type="predicted"/>
<evidence type="ECO:0000313" key="3">
    <source>
        <dbReference type="Proteomes" id="UP000681425"/>
    </source>
</evidence>
<dbReference type="AlphaFoldDB" id="A0A975Q453"/>
<feature type="domain" description="Polyvalent protein metallopeptidase" evidence="1">
    <location>
        <begin position="79"/>
        <end position="156"/>
    </location>
</feature>
<name>A0A975Q453_9SPHN</name>
<sequence>MSDDRPSFVVLCGIGLLERRQIRLNAGFQIFGHDLRAPCCRSDEDYAEWPARNHAASRANSATCGIIRIAALWVLCRYRHNTHWTGHARRLDRFHGVAAIDPQHWYAREELVAEMAAAFLCAELGIIPTVRHADYIGSWLAILRQDNRAIFRAAAQASKAARYLMAFLIPEDGES</sequence>
<reference evidence="2" key="1">
    <citation type="submission" date="2021-04" db="EMBL/GenBank/DDBJ databases">
        <title>Isolation of p-tert-butylphenol degrading bacteria Sphingobium phenoxybenzoativorans Tas13 from active sludge.</title>
        <authorList>
            <person name="Li Y."/>
        </authorList>
    </citation>
    <scope>NUCLEOTIDE SEQUENCE</scope>
    <source>
        <strain evidence="2">Tas13</strain>
    </source>
</reference>
<dbReference type="Pfam" id="PF18818">
    <property type="entry name" value="MPTase-PolyVal"/>
    <property type="match status" value="1"/>
</dbReference>
<dbReference type="InterPro" id="IPR041459">
    <property type="entry name" value="MPTase-PolyVal"/>
</dbReference>